<name>A0A443IDY9_9GAMM</name>
<comment type="similarity">
    <text evidence="1 4">Belongs to the D-isomer specific 2-hydroxyacid dehydrogenase family.</text>
</comment>
<dbReference type="Pfam" id="PF00389">
    <property type="entry name" value="2-Hacid_dh"/>
    <property type="match status" value="1"/>
</dbReference>
<dbReference type="EMBL" id="JMEE01000028">
    <property type="protein sequence ID" value="RWR02235.1"/>
    <property type="molecule type" value="Genomic_DNA"/>
</dbReference>
<proteinExistence type="inferred from homology"/>
<accession>A0A443IDY9</accession>
<evidence type="ECO:0000256" key="3">
    <source>
        <dbReference type="ARBA" id="ARBA00023027"/>
    </source>
</evidence>
<dbReference type="AlphaFoldDB" id="A0A443IDY9"/>
<evidence type="ECO:0000259" key="5">
    <source>
        <dbReference type="Pfam" id="PF00389"/>
    </source>
</evidence>
<dbReference type="PANTHER" id="PTHR42789">
    <property type="entry name" value="D-ISOMER SPECIFIC 2-HYDROXYACID DEHYDROGENASE FAMILY PROTEIN (AFU_ORTHOLOGUE AFUA_6G10090)"/>
    <property type="match status" value="1"/>
</dbReference>
<evidence type="ECO:0000313" key="7">
    <source>
        <dbReference type="EMBL" id="RWR02235.1"/>
    </source>
</evidence>
<keyword evidence="2 4" id="KW-0560">Oxidoreductase</keyword>
<gene>
    <name evidence="7" type="ORF">ED28_09220</name>
</gene>
<feature type="domain" description="D-isomer specific 2-hydroxyacid dehydrogenase NAD-binding" evidence="6">
    <location>
        <begin position="115"/>
        <end position="289"/>
    </location>
</feature>
<dbReference type="GO" id="GO:0016616">
    <property type="term" value="F:oxidoreductase activity, acting on the CH-OH group of donors, NAD or NADP as acceptor"/>
    <property type="evidence" value="ECO:0007669"/>
    <property type="project" value="InterPro"/>
</dbReference>
<reference evidence="7 8" key="1">
    <citation type="submission" date="2014-04" db="EMBL/GenBank/DDBJ databases">
        <title>Draft genome sequence of Pantoea beijingensis strain LMG 27579, an emerging pathogen to Pleurotus eryngii with potential industrial application.</title>
        <authorList>
            <person name="Xu F."/>
            <person name="Liu Y."/>
            <person name="Wang S."/>
            <person name="Yin Y."/>
            <person name="Ma Y."/>
            <person name="Zhao S."/>
            <person name="Rong C."/>
        </authorList>
    </citation>
    <scope>NUCLEOTIDE SEQUENCE [LARGE SCALE GENOMIC DNA]</scope>
    <source>
        <strain evidence="7 8">LMG 27579</strain>
    </source>
</reference>
<evidence type="ECO:0000259" key="6">
    <source>
        <dbReference type="Pfam" id="PF02826"/>
    </source>
</evidence>
<evidence type="ECO:0000256" key="4">
    <source>
        <dbReference type="RuleBase" id="RU003719"/>
    </source>
</evidence>
<evidence type="ECO:0000256" key="1">
    <source>
        <dbReference type="ARBA" id="ARBA00005854"/>
    </source>
</evidence>
<keyword evidence="3" id="KW-0520">NAD</keyword>
<evidence type="ECO:0000256" key="2">
    <source>
        <dbReference type="ARBA" id="ARBA00023002"/>
    </source>
</evidence>
<dbReference type="Pfam" id="PF02826">
    <property type="entry name" value="2-Hacid_dh_C"/>
    <property type="match status" value="1"/>
</dbReference>
<dbReference type="Proteomes" id="UP000288794">
    <property type="component" value="Unassembled WGS sequence"/>
</dbReference>
<dbReference type="InterPro" id="IPR050857">
    <property type="entry name" value="D-2-hydroxyacid_DH"/>
</dbReference>
<dbReference type="SUPFAM" id="SSF51735">
    <property type="entry name" value="NAD(P)-binding Rossmann-fold domains"/>
    <property type="match status" value="1"/>
</dbReference>
<dbReference type="CDD" id="cd12169">
    <property type="entry name" value="PGDH_like_1"/>
    <property type="match status" value="1"/>
</dbReference>
<keyword evidence="8" id="KW-1185">Reference proteome</keyword>
<dbReference type="Gene3D" id="3.40.50.720">
    <property type="entry name" value="NAD(P)-binding Rossmann-like Domain"/>
    <property type="match status" value="2"/>
</dbReference>
<evidence type="ECO:0000313" key="8">
    <source>
        <dbReference type="Proteomes" id="UP000288794"/>
    </source>
</evidence>
<sequence length="320" mass="34834">MATINCVILDDYQNVASRMADWSLLADRVTVSYLHEAIRDRTTLITTLYDADIVVAMRERTPLDSALFAALPNLKLIITSGMRNAAIDLAAAKQRDIVVCGTEGGSEAPTELTWALILGLARHLHIENRNLVQGGPWQSTLGTTLNGKKIGLIGLGKIGKKMAILAQAFGMSVCAWSPNLTRARASEAGVEFCATKDALLTRCDFVSLHLICSGTTQGILQYADLKKMKQSAYLINTSRAALLEKGALLMALKNGDIAGAGIDVFEEEPLPADSDYRQAPNLLALPHLGYVSDSNYRQYFPQTVENIQCWLAGEPVRRIN</sequence>
<protein>
    <submittedName>
        <fullName evidence="7">2-hydroxyacid dehydrogenase</fullName>
    </submittedName>
</protein>
<feature type="domain" description="D-isomer specific 2-hydroxyacid dehydrogenase catalytic" evidence="5">
    <location>
        <begin position="21"/>
        <end position="317"/>
    </location>
</feature>
<dbReference type="InterPro" id="IPR006139">
    <property type="entry name" value="D-isomer_2_OHA_DH_cat_dom"/>
</dbReference>
<comment type="caution">
    <text evidence="7">The sequence shown here is derived from an EMBL/GenBank/DDBJ whole genome shotgun (WGS) entry which is preliminary data.</text>
</comment>
<organism evidence="7 8">
    <name type="scientific">[Pantoea] beijingensis</name>
    <dbReference type="NCBI Taxonomy" id="1324864"/>
    <lineage>
        <taxon>Bacteria</taxon>
        <taxon>Pseudomonadati</taxon>
        <taxon>Pseudomonadota</taxon>
        <taxon>Gammaproteobacteria</taxon>
        <taxon>Enterobacterales</taxon>
        <taxon>Erwiniaceae</taxon>
        <taxon>Erwinia</taxon>
    </lineage>
</organism>
<dbReference type="InterPro" id="IPR006140">
    <property type="entry name" value="D-isomer_DH_NAD-bd"/>
</dbReference>
<dbReference type="SUPFAM" id="SSF52283">
    <property type="entry name" value="Formate/glycerate dehydrogenase catalytic domain-like"/>
    <property type="match status" value="1"/>
</dbReference>
<dbReference type="InterPro" id="IPR036291">
    <property type="entry name" value="NAD(P)-bd_dom_sf"/>
</dbReference>
<dbReference type="PANTHER" id="PTHR42789:SF1">
    <property type="entry name" value="D-ISOMER SPECIFIC 2-HYDROXYACID DEHYDROGENASE FAMILY PROTEIN (AFU_ORTHOLOGUE AFUA_6G10090)"/>
    <property type="match status" value="1"/>
</dbReference>
<dbReference type="GO" id="GO:0051287">
    <property type="term" value="F:NAD binding"/>
    <property type="evidence" value="ECO:0007669"/>
    <property type="project" value="InterPro"/>
</dbReference>